<keyword evidence="6" id="KW-1015">Disulfide bond</keyword>
<protein>
    <recommendedName>
        <fullName evidence="8">Peptidase C1A papain C-terminal domain-containing protein</fullName>
    </recommendedName>
</protein>
<dbReference type="InterPro" id="IPR013128">
    <property type="entry name" value="Peptidase_C1A"/>
</dbReference>
<keyword evidence="3" id="KW-0378">Hydrolase</keyword>
<dbReference type="InterPro" id="IPR000668">
    <property type="entry name" value="Peptidase_C1A_C"/>
</dbReference>
<evidence type="ECO:0000256" key="1">
    <source>
        <dbReference type="ARBA" id="ARBA00008455"/>
    </source>
</evidence>
<evidence type="ECO:0000256" key="5">
    <source>
        <dbReference type="ARBA" id="ARBA00023145"/>
    </source>
</evidence>
<keyword evidence="7" id="KW-0472">Membrane</keyword>
<dbReference type="InterPro" id="IPR039417">
    <property type="entry name" value="Peptidase_C1A_papain-like"/>
</dbReference>
<dbReference type="Gene3D" id="3.90.70.10">
    <property type="entry name" value="Cysteine proteinases"/>
    <property type="match status" value="1"/>
</dbReference>
<dbReference type="InterPro" id="IPR025660">
    <property type="entry name" value="Pept_his_AS"/>
</dbReference>
<sequence>MKKSGDVCRKTDSWYRFLHFFIAAKRRSVTSDWVKMKSESVQSLIAEEQLHLWDSFFDRTYLIIRRLVIGLAILSGCLAGLSALLFYITVYRPVHDNVVNDESGSISDYYYYLQRFSEKVPNLTNFQARLRHNVFRQNSQFIAELNTLSETTEFEENEFTDWTEEEIKQMLLPEDYYRNLRANAKFIKPASERTSKSLKKAASGVIPDAFDWREKGVVTPVKAQGKCGSCWAFATAATVESNYAIAYKDLRNLTEQELLDCNLENNACNGGDMDKSFEYVRHNGLMLEEGYPYVGHRQNTCMLEGNTTKIQYAYFINPDEQSMIDWLLEFGPVNIGISVTRDMLAYKSGVFHPSDYDCKNKVLGLHALLVTGYNATADGTKYWIVKNSWGQKWGTENGYVNFIRGVNACGIEQEPIGVVA</sequence>
<evidence type="ECO:0000313" key="10">
    <source>
        <dbReference type="Proteomes" id="UP000298663"/>
    </source>
</evidence>
<proteinExistence type="inferred from homology"/>
<dbReference type="InterPro" id="IPR038765">
    <property type="entry name" value="Papain-like_cys_pep_sf"/>
</dbReference>
<accession>A0A4U5NJB3</accession>
<dbReference type="FunFam" id="3.90.70.10:FF:000103">
    <property type="entry name" value="Hypothetical LOC496748"/>
    <property type="match status" value="1"/>
</dbReference>
<dbReference type="PRINTS" id="PR00705">
    <property type="entry name" value="PAPAIN"/>
</dbReference>
<dbReference type="AlphaFoldDB" id="A0A4U5NJB3"/>
<keyword evidence="10" id="KW-1185">Reference proteome</keyword>
<dbReference type="PROSITE" id="PS00639">
    <property type="entry name" value="THIOL_PROTEASE_HIS"/>
    <property type="match status" value="1"/>
</dbReference>
<dbReference type="CDD" id="cd02248">
    <property type="entry name" value="Peptidase_C1A"/>
    <property type="match status" value="1"/>
</dbReference>
<dbReference type="GO" id="GO:0008234">
    <property type="term" value="F:cysteine-type peptidase activity"/>
    <property type="evidence" value="ECO:0007669"/>
    <property type="project" value="UniProtKB-KW"/>
</dbReference>
<gene>
    <name evidence="9" type="ORF">L596_016861</name>
</gene>
<keyword evidence="5" id="KW-0865">Zymogen</keyword>
<keyword evidence="2" id="KW-0645">Protease</keyword>
<dbReference type="InterPro" id="IPR000169">
    <property type="entry name" value="Pept_cys_AS"/>
</dbReference>
<evidence type="ECO:0000256" key="2">
    <source>
        <dbReference type="ARBA" id="ARBA00022670"/>
    </source>
</evidence>
<evidence type="ECO:0000256" key="4">
    <source>
        <dbReference type="ARBA" id="ARBA00022807"/>
    </source>
</evidence>
<dbReference type="SMART" id="SM00645">
    <property type="entry name" value="Pept_C1"/>
    <property type="match status" value="1"/>
</dbReference>
<keyword evidence="7" id="KW-1133">Transmembrane helix</keyword>
<keyword evidence="4" id="KW-0788">Thiol protease</keyword>
<dbReference type="Pfam" id="PF08246">
    <property type="entry name" value="Inhibitor_I29"/>
    <property type="match status" value="1"/>
</dbReference>
<dbReference type="PANTHER" id="PTHR12411">
    <property type="entry name" value="CYSTEINE PROTEASE FAMILY C1-RELATED"/>
    <property type="match status" value="1"/>
</dbReference>
<reference evidence="9 10" key="1">
    <citation type="journal article" date="2015" name="Genome Biol.">
        <title>Comparative genomics of Steinernema reveals deeply conserved gene regulatory networks.</title>
        <authorList>
            <person name="Dillman A.R."/>
            <person name="Macchietto M."/>
            <person name="Porter C.F."/>
            <person name="Rogers A."/>
            <person name="Williams B."/>
            <person name="Antoshechkin I."/>
            <person name="Lee M.M."/>
            <person name="Goodwin Z."/>
            <person name="Lu X."/>
            <person name="Lewis E.E."/>
            <person name="Goodrich-Blair H."/>
            <person name="Stock S.P."/>
            <person name="Adams B.J."/>
            <person name="Sternberg P.W."/>
            <person name="Mortazavi A."/>
        </authorList>
    </citation>
    <scope>NUCLEOTIDE SEQUENCE [LARGE SCALE GENOMIC DNA]</scope>
    <source>
        <strain evidence="9 10">ALL</strain>
    </source>
</reference>
<feature type="domain" description="Peptidase C1A papain C-terminal" evidence="8">
    <location>
        <begin position="206"/>
        <end position="419"/>
    </location>
</feature>
<organism evidence="9 10">
    <name type="scientific">Steinernema carpocapsae</name>
    <name type="common">Entomopathogenic nematode</name>
    <dbReference type="NCBI Taxonomy" id="34508"/>
    <lineage>
        <taxon>Eukaryota</taxon>
        <taxon>Metazoa</taxon>
        <taxon>Ecdysozoa</taxon>
        <taxon>Nematoda</taxon>
        <taxon>Chromadorea</taxon>
        <taxon>Rhabditida</taxon>
        <taxon>Tylenchina</taxon>
        <taxon>Panagrolaimomorpha</taxon>
        <taxon>Strongyloidoidea</taxon>
        <taxon>Steinernematidae</taxon>
        <taxon>Steinernema</taxon>
    </lineage>
</organism>
<dbReference type="PROSITE" id="PS00139">
    <property type="entry name" value="THIOL_PROTEASE_CYS"/>
    <property type="match status" value="1"/>
</dbReference>
<reference evidence="9 10" key="2">
    <citation type="journal article" date="2019" name="G3 (Bethesda)">
        <title>Hybrid Assembly of the Genome of the Entomopathogenic Nematode Steinernema carpocapsae Identifies the X-Chromosome.</title>
        <authorList>
            <person name="Serra L."/>
            <person name="Macchietto M."/>
            <person name="Macias-Munoz A."/>
            <person name="McGill C.J."/>
            <person name="Rodriguez I.M."/>
            <person name="Rodriguez B."/>
            <person name="Murad R."/>
            <person name="Mortazavi A."/>
        </authorList>
    </citation>
    <scope>NUCLEOTIDE SEQUENCE [LARGE SCALE GENOMIC DNA]</scope>
    <source>
        <strain evidence="9 10">ALL</strain>
    </source>
</reference>
<dbReference type="EMBL" id="AZBU02000004">
    <property type="protein sequence ID" value="TKR83238.1"/>
    <property type="molecule type" value="Genomic_DNA"/>
</dbReference>
<keyword evidence="7" id="KW-0812">Transmembrane</keyword>
<dbReference type="STRING" id="34508.A0A4U5NJB3"/>
<evidence type="ECO:0000256" key="6">
    <source>
        <dbReference type="ARBA" id="ARBA00023157"/>
    </source>
</evidence>
<evidence type="ECO:0000313" key="9">
    <source>
        <dbReference type="EMBL" id="TKR83238.1"/>
    </source>
</evidence>
<feature type="transmembrane region" description="Helical" evidence="7">
    <location>
        <begin position="67"/>
        <end position="88"/>
    </location>
</feature>
<dbReference type="Pfam" id="PF00112">
    <property type="entry name" value="Peptidase_C1"/>
    <property type="match status" value="1"/>
</dbReference>
<evidence type="ECO:0000259" key="8">
    <source>
        <dbReference type="SMART" id="SM00645"/>
    </source>
</evidence>
<comment type="similarity">
    <text evidence="1">Belongs to the peptidase C1 family.</text>
</comment>
<dbReference type="GO" id="GO:0006508">
    <property type="term" value="P:proteolysis"/>
    <property type="evidence" value="ECO:0007669"/>
    <property type="project" value="UniProtKB-KW"/>
</dbReference>
<name>A0A4U5NJB3_STECR</name>
<dbReference type="InterPro" id="IPR013201">
    <property type="entry name" value="Prot_inhib_I29"/>
</dbReference>
<dbReference type="SUPFAM" id="SSF54001">
    <property type="entry name" value="Cysteine proteinases"/>
    <property type="match status" value="1"/>
</dbReference>
<evidence type="ECO:0000256" key="3">
    <source>
        <dbReference type="ARBA" id="ARBA00022801"/>
    </source>
</evidence>
<comment type="caution">
    <text evidence="9">The sequence shown here is derived from an EMBL/GenBank/DDBJ whole genome shotgun (WGS) entry which is preliminary data.</text>
</comment>
<dbReference type="OrthoDB" id="10253408at2759"/>
<evidence type="ECO:0000256" key="7">
    <source>
        <dbReference type="SAM" id="Phobius"/>
    </source>
</evidence>
<dbReference type="Proteomes" id="UP000298663">
    <property type="component" value="Unassembled WGS sequence"/>
</dbReference>